<accession>A0A0C1QMG2</accession>
<dbReference type="InterPro" id="IPR007803">
    <property type="entry name" value="Asp/Arg/Pro-Hydrxlase"/>
</dbReference>
<comment type="caution">
    <text evidence="2">The sequence shown here is derived from an EMBL/GenBank/DDBJ whole genome shotgun (WGS) entry which is preliminary data.</text>
</comment>
<protein>
    <recommendedName>
        <fullName evidence="1">Aspartyl/asparaginy/proline hydroxylase domain-containing protein</fullName>
    </recommendedName>
</protein>
<dbReference type="Gene3D" id="2.60.120.330">
    <property type="entry name" value="B-lactam Antibiotic, Isopenicillin N Synthase, Chain"/>
    <property type="match status" value="1"/>
</dbReference>
<dbReference type="EMBL" id="JWIC01000007">
    <property type="protein sequence ID" value="KID56242.1"/>
    <property type="molecule type" value="Genomic_DNA"/>
</dbReference>
<reference evidence="2 3" key="1">
    <citation type="submission" date="2014-12" db="EMBL/GenBank/DDBJ databases">
        <title>Draft Genome Sequence of Pseudoalteromonas luteoviolacea HI1.</title>
        <authorList>
            <person name="Asahina A.Y."/>
            <person name="Hadfield M.G."/>
        </authorList>
    </citation>
    <scope>NUCLEOTIDE SEQUENCE [LARGE SCALE GENOMIC DNA]</scope>
    <source>
        <strain evidence="2 3">HI1</strain>
    </source>
</reference>
<evidence type="ECO:0000313" key="2">
    <source>
        <dbReference type="EMBL" id="KID56242.1"/>
    </source>
</evidence>
<gene>
    <name evidence="2" type="ORF">JF50_18440</name>
</gene>
<feature type="domain" description="Aspartyl/asparaginy/proline hydroxylase" evidence="1">
    <location>
        <begin position="51"/>
        <end position="187"/>
    </location>
</feature>
<name>A0A0C1QMG2_9GAMM</name>
<dbReference type="Pfam" id="PF05118">
    <property type="entry name" value="Asp_Arg_Hydrox"/>
    <property type="match status" value="1"/>
</dbReference>
<dbReference type="InterPro" id="IPR027443">
    <property type="entry name" value="IPNS-like_sf"/>
</dbReference>
<sequence length="204" mass="22955">MTISCAQPTMVITGAKLDLPCRISALLDDVISVNNSHWCRHVNTACFAGKWDVLALYADQVHLDAHPILQCFSIEECDGQFSPLPIMDNLPAIQEFLSQFKCPLKSVRLMRLGAGSHIYPHKDHHLSLEYGEARIHIPITGSEEIEFVVGGQKVPMRNGEAWYVNADLEHSVLNRGFKARINLVIDCTVNDWLKNIIECSEQKF</sequence>
<dbReference type="Proteomes" id="UP000031327">
    <property type="component" value="Unassembled WGS sequence"/>
</dbReference>
<dbReference type="AlphaFoldDB" id="A0A0C1QMG2"/>
<proteinExistence type="predicted"/>
<organism evidence="2 3">
    <name type="scientific">Pseudoalteromonas luteoviolacea</name>
    <dbReference type="NCBI Taxonomy" id="43657"/>
    <lineage>
        <taxon>Bacteria</taxon>
        <taxon>Pseudomonadati</taxon>
        <taxon>Pseudomonadota</taxon>
        <taxon>Gammaproteobacteria</taxon>
        <taxon>Alteromonadales</taxon>
        <taxon>Pseudoalteromonadaceae</taxon>
        <taxon>Pseudoalteromonas</taxon>
    </lineage>
</organism>
<dbReference type="OrthoDB" id="1441538at2"/>
<dbReference type="RefSeq" id="WP_039610815.1">
    <property type="nucleotide sequence ID" value="NZ_JWIC01000007.1"/>
</dbReference>
<evidence type="ECO:0000259" key="1">
    <source>
        <dbReference type="Pfam" id="PF05118"/>
    </source>
</evidence>
<evidence type="ECO:0000313" key="3">
    <source>
        <dbReference type="Proteomes" id="UP000031327"/>
    </source>
</evidence>
<dbReference type="SUPFAM" id="SSF51197">
    <property type="entry name" value="Clavaminate synthase-like"/>
    <property type="match status" value="1"/>
</dbReference>